<gene>
    <name evidence="2" type="ORF">llap_791</name>
</gene>
<reference evidence="3" key="2">
    <citation type="submission" date="2017-12" db="EMBL/GenBank/DDBJ databases">
        <title>Genome sequence of the Bar-tailed Godwit (Limosa lapponica baueri).</title>
        <authorList>
            <person name="Lima N.C.B."/>
            <person name="Parody-Merino A.M."/>
            <person name="Battley P.F."/>
            <person name="Fidler A.E."/>
            <person name="Prosdocimi F."/>
        </authorList>
    </citation>
    <scope>NUCLEOTIDE SEQUENCE [LARGE SCALE GENOMIC DNA]</scope>
</reference>
<dbReference type="Pfam" id="PF03372">
    <property type="entry name" value="Exo_endo_phos"/>
    <property type="match status" value="1"/>
</dbReference>
<dbReference type="PANTHER" id="PTHR33395">
    <property type="entry name" value="TRANSCRIPTASE, PUTATIVE-RELATED-RELATED"/>
    <property type="match status" value="1"/>
</dbReference>
<feature type="domain" description="Endonuclease/exonuclease/phosphatase" evidence="1">
    <location>
        <begin position="207"/>
        <end position="402"/>
    </location>
</feature>
<name>A0A2I0USA0_LIMLA</name>
<dbReference type="AlphaFoldDB" id="A0A2I0USA0"/>
<dbReference type="SUPFAM" id="SSF56219">
    <property type="entry name" value="DNase I-like"/>
    <property type="match status" value="1"/>
</dbReference>
<dbReference type="GO" id="GO:0061343">
    <property type="term" value="P:cell adhesion involved in heart morphogenesis"/>
    <property type="evidence" value="ECO:0007669"/>
    <property type="project" value="TreeGrafter"/>
</dbReference>
<protein>
    <submittedName>
        <fullName evidence="2">Adaptin ear-binding coat-associated protein 1</fullName>
    </submittedName>
</protein>
<dbReference type="OrthoDB" id="8955553at2759"/>
<proteinExistence type="predicted"/>
<evidence type="ECO:0000259" key="1">
    <source>
        <dbReference type="Pfam" id="PF03372"/>
    </source>
</evidence>
<evidence type="ECO:0000313" key="2">
    <source>
        <dbReference type="EMBL" id="PKU48935.1"/>
    </source>
</evidence>
<dbReference type="Gene3D" id="3.60.10.10">
    <property type="entry name" value="Endonuclease/exonuclease/phosphatase"/>
    <property type="match status" value="1"/>
</dbReference>
<sequence>MGSGKKVLFLQLYPRLDLFDTVYIAKAPKHFGMHKKEVYTQYVHGRNAQAETGRIFYGFSAFHVVPLFVRMLRTQRWVRVFQPFQWYVKAGIEHSFLKYRVKLLLIWPTLGIFLTPKDENHQACKQGRKTALIKDGEFYSNSVAVKLQAYCDASQRILPYMCCKFPRSFPNPIVSDELSRRHSIKCDSSYESGTQLKCLYTNARNVGNKQEELEAIVRHESYDVVAIMEMWWDESNDWSAAVEGYKLFRRDRQGRRGGGVALYVREDYECVELTEDNGRVECLWVRIRGRASKADIMVGVCYRPPNQEVEVDNIFYKQLAEVSRSLALVLVGDFNLPDISWAHNTAEREQSRRFLERVRDNFLTQLVREPTREGALLDLLFVNREGLVGDVMVGGCLGYSDHEMIEFLILREARRGVSRTAIMCFRSADFGLFKSLLDRVPWEAALKGKGVQEGWRFFREEVLKAQEQAVPVRSKVSRLGKRPAWLNKEISFLSNLIPEDIFIRLQSSDNLPAKVSADYVGTEILQKFMDLSMVDAFPFLTQRPALKIPV</sequence>
<dbReference type="Proteomes" id="UP000233556">
    <property type="component" value="Unassembled WGS sequence"/>
</dbReference>
<reference evidence="3" key="1">
    <citation type="submission" date="2017-11" db="EMBL/GenBank/DDBJ databases">
        <authorList>
            <person name="Lima N.C."/>
            <person name="Parody-Merino A.M."/>
            <person name="Battley P.F."/>
            <person name="Fidler A.E."/>
            <person name="Prosdocimi F."/>
        </authorList>
    </citation>
    <scope>NUCLEOTIDE SEQUENCE [LARGE SCALE GENOMIC DNA]</scope>
</reference>
<dbReference type="EMBL" id="KZ505644">
    <property type="protein sequence ID" value="PKU48935.1"/>
    <property type="molecule type" value="Genomic_DNA"/>
</dbReference>
<dbReference type="GO" id="GO:0031012">
    <property type="term" value="C:extracellular matrix"/>
    <property type="evidence" value="ECO:0007669"/>
    <property type="project" value="TreeGrafter"/>
</dbReference>
<organism evidence="2 3">
    <name type="scientific">Limosa lapponica baueri</name>
    <dbReference type="NCBI Taxonomy" id="1758121"/>
    <lineage>
        <taxon>Eukaryota</taxon>
        <taxon>Metazoa</taxon>
        <taxon>Chordata</taxon>
        <taxon>Craniata</taxon>
        <taxon>Vertebrata</taxon>
        <taxon>Euteleostomi</taxon>
        <taxon>Archelosauria</taxon>
        <taxon>Archosauria</taxon>
        <taxon>Dinosauria</taxon>
        <taxon>Saurischia</taxon>
        <taxon>Theropoda</taxon>
        <taxon>Coelurosauria</taxon>
        <taxon>Aves</taxon>
        <taxon>Neognathae</taxon>
        <taxon>Neoaves</taxon>
        <taxon>Charadriiformes</taxon>
        <taxon>Scolopacidae</taxon>
        <taxon>Limosa</taxon>
    </lineage>
</organism>
<evidence type="ECO:0000313" key="3">
    <source>
        <dbReference type="Proteomes" id="UP000233556"/>
    </source>
</evidence>
<dbReference type="GO" id="GO:0003824">
    <property type="term" value="F:catalytic activity"/>
    <property type="evidence" value="ECO:0007669"/>
    <property type="project" value="InterPro"/>
</dbReference>
<accession>A0A2I0USA0</accession>
<keyword evidence="3" id="KW-1185">Reference proteome</keyword>
<dbReference type="InterPro" id="IPR036691">
    <property type="entry name" value="Endo/exonu/phosph_ase_sf"/>
</dbReference>
<dbReference type="PANTHER" id="PTHR33395:SF22">
    <property type="entry name" value="REVERSE TRANSCRIPTASE DOMAIN-CONTAINING PROTEIN"/>
    <property type="match status" value="1"/>
</dbReference>
<dbReference type="InterPro" id="IPR005135">
    <property type="entry name" value="Endo/exonuclease/phosphatase"/>
</dbReference>
<dbReference type="GO" id="GO:0007508">
    <property type="term" value="P:larval heart development"/>
    <property type="evidence" value="ECO:0007669"/>
    <property type="project" value="TreeGrafter"/>
</dbReference>